<feature type="domain" description="DUF3857" evidence="2">
    <location>
        <begin position="67"/>
        <end position="187"/>
    </location>
</feature>
<dbReference type="RefSeq" id="WP_114003870.1">
    <property type="nucleotide sequence ID" value="NZ_QGDC01000002.1"/>
</dbReference>
<dbReference type="OrthoDB" id="98874at2"/>
<evidence type="ECO:0000259" key="2">
    <source>
        <dbReference type="Pfam" id="PF12969"/>
    </source>
</evidence>
<feature type="signal peptide" evidence="1">
    <location>
        <begin position="1"/>
        <end position="20"/>
    </location>
</feature>
<evidence type="ECO:0000313" key="3">
    <source>
        <dbReference type="EMBL" id="RCH55835.1"/>
    </source>
</evidence>
<dbReference type="InterPro" id="IPR024618">
    <property type="entry name" value="DUF3857"/>
</dbReference>
<dbReference type="InterPro" id="IPR038765">
    <property type="entry name" value="Papain-like_cys_pep_sf"/>
</dbReference>
<dbReference type="AlphaFoldDB" id="A0A367GRV2"/>
<evidence type="ECO:0000313" key="4">
    <source>
        <dbReference type="Proteomes" id="UP000253209"/>
    </source>
</evidence>
<dbReference type="EMBL" id="QGDC01000002">
    <property type="protein sequence ID" value="RCH55835.1"/>
    <property type="molecule type" value="Genomic_DNA"/>
</dbReference>
<organism evidence="3 4">
    <name type="scientific">Mucilaginibacter hurinus</name>
    <dbReference type="NCBI Taxonomy" id="2201324"/>
    <lineage>
        <taxon>Bacteria</taxon>
        <taxon>Pseudomonadati</taxon>
        <taxon>Bacteroidota</taxon>
        <taxon>Sphingobacteriia</taxon>
        <taxon>Sphingobacteriales</taxon>
        <taxon>Sphingobacteriaceae</taxon>
        <taxon>Mucilaginibacter</taxon>
    </lineage>
</organism>
<proteinExistence type="predicted"/>
<accession>A0A367GRV2</accession>
<protein>
    <submittedName>
        <fullName evidence="3">DUF3857 domain-containing protein</fullName>
    </submittedName>
</protein>
<reference evidence="3 4" key="1">
    <citation type="submission" date="2018-05" db="EMBL/GenBank/DDBJ databases">
        <title>Mucilaginibacter hurinus sp. nov., isolated from briquette warehouse soil.</title>
        <authorList>
            <person name="Choi L."/>
        </authorList>
    </citation>
    <scope>NUCLEOTIDE SEQUENCE [LARGE SCALE GENOMIC DNA]</scope>
    <source>
        <strain evidence="3 4">ZR32</strain>
    </source>
</reference>
<name>A0A367GRV2_9SPHI</name>
<comment type="caution">
    <text evidence="3">The sequence shown here is derived from an EMBL/GenBank/DDBJ whole genome shotgun (WGS) entry which is preliminary data.</text>
</comment>
<dbReference type="Gene3D" id="2.60.40.3140">
    <property type="match status" value="1"/>
</dbReference>
<sequence>MNKFLLLFTTLFFYVELASAQDFKYGAYTLDEMNMKSYKNDTSAHAVVLNEFGKAYFSSQDGIPLIFEHHVKIKIFDSKGFKAGTIEVPLRINGDDLEKIDEISGVTYYKDDNGNVQKTEFDNKNVFTTKDYKYRNTAKFTMPNLRDGCIIEYKYRVTSPFRHTYHAWEFQSDVPKIYSLYKAQIPAIYTYNIILRGGLKLLEDNEYKPLAERECFSYYGTKCDCSNFSFAMKDIPAFTEEEHMTSKKNFLSAIYFELSEYYNLNNGGTQKLTKTWKDVDYELSHDIDFGGQVKKKDYFKDKLAPLLTGATDTLDRAKIVYRYVQNNIKWNDIYSFATDGGIRKAFDKHTGMIGDINLGLVAALSAAGVNAYPVLISTRDHGIVNKLTPVIAEFNYVVVKTDIGGKTYLLDASDPLLSFGMLPMRCINDQGRVMSNNKPSYWIDIPKQTAAKTSSLNFVLQEDGKLKGTITNYLFGYAAYAKRREVKKFNTKEEYTEDFDEKRPRLKVLKSDIKGLDSLDGPLTETYEVEINTYDNLNASKLTFNPFLFNRITENPFKLTERSYPVDWGMSSNERVTLTVQLPEKFSVENPPKNINMALPDGGGKFATLFDAEKNKFTFSHAILLNKSIYTPQEYPYLKELYNQIILSEKVDLVFKKN</sequence>
<evidence type="ECO:0000256" key="1">
    <source>
        <dbReference type="SAM" id="SignalP"/>
    </source>
</evidence>
<keyword evidence="4" id="KW-1185">Reference proteome</keyword>
<gene>
    <name evidence="3" type="ORF">DJ568_03510</name>
</gene>
<feature type="chain" id="PRO_5016645114" evidence="1">
    <location>
        <begin position="21"/>
        <end position="658"/>
    </location>
</feature>
<dbReference type="Gene3D" id="3.10.620.30">
    <property type="match status" value="1"/>
</dbReference>
<dbReference type="Proteomes" id="UP000253209">
    <property type="component" value="Unassembled WGS sequence"/>
</dbReference>
<dbReference type="Pfam" id="PF12969">
    <property type="entry name" value="DUF3857"/>
    <property type="match status" value="1"/>
</dbReference>
<dbReference type="SUPFAM" id="SSF54001">
    <property type="entry name" value="Cysteine proteinases"/>
    <property type="match status" value="1"/>
</dbReference>
<keyword evidence="1" id="KW-0732">Signal</keyword>
<dbReference type="Gene3D" id="2.60.120.1130">
    <property type="match status" value="1"/>
</dbReference>